<feature type="non-terminal residue" evidence="1">
    <location>
        <position position="283"/>
    </location>
</feature>
<sequence>MTQIPSPPAGYVGDARAASKPAASCRPRRSSARNSSLLLRLFTSQFFDAWLAVSYIFRYPHIVGVQHYLCNELRKFPQDEVEFFLPQLVHMLITRPNESVALESLVMDMSLRSAHVATVLYWYLQAYLSDLSPNPRTTQFKHCQRIFNQVQELLFTDIAPELIIDVPPPAQHAYLHAMEHVKSTTPSPGAAASAAARFRAMLRLAPRVRENSQAALVGIASAMASPGAPALASTMGWLAVAQAQTVKLPERADDDFDSVPQHHSLSGRTRGPGTPVQSRPAAR</sequence>
<dbReference type="EMBL" id="JANBUJ010000948">
    <property type="protein sequence ID" value="KAJ2769389.1"/>
    <property type="molecule type" value="Genomic_DNA"/>
</dbReference>
<name>A0ACC1JXS1_9FUNG</name>
<accession>A0ACC1JXS1</accession>
<dbReference type="Proteomes" id="UP001140234">
    <property type="component" value="Unassembled WGS sequence"/>
</dbReference>
<dbReference type="EC" id="2.7.1.67" evidence="1"/>
<keyword evidence="1" id="KW-0808">Transferase</keyword>
<protein>
    <submittedName>
        <fullName evidence="1">Phosphatidylinositol 4-kinase pik1alpha (PI4-kinase)(PtdIns-4-kinase)</fullName>
        <ecNumber evidence="1">2.7.1.67</ecNumber>
    </submittedName>
</protein>
<evidence type="ECO:0000313" key="2">
    <source>
        <dbReference type="Proteomes" id="UP001140234"/>
    </source>
</evidence>
<proteinExistence type="predicted"/>
<reference evidence="1" key="1">
    <citation type="submission" date="2022-07" db="EMBL/GenBank/DDBJ databases">
        <title>Phylogenomic reconstructions and comparative analyses of Kickxellomycotina fungi.</title>
        <authorList>
            <person name="Reynolds N.K."/>
            <person name="Stajich J.E."/>
            <person name="Barry K."/>
            <person name="Grigoriev I.V."/>
            <person name="Crous P."/>
            <person name="Smith M.E."/>
        </authorList>
    </citation>
    <scope>NUCLEOTIDE SEQUENCE</scope>
    <source>
        <strain evidence="1">CBS 109366</strain>
    </source>
</reference>
<comment type="caution">
    <text evidence="1">The sequence shown here is derived from an EMBL/GenBank/DDBJ whole genome shotgun (WGS) entry which is preliminary data.</text>
</comment>
<gene>
    <name evidence="1" type="primary">PIK1_1</name>
    <name evidence="1" type="ORF">IWQ57_003126</name>
</gene>
<organism evidence="1 2">
    <name type="scientific">Coemansia nantahalensis</name>
    <dbReference type="NCBI Taxonomy" id="2789366"/>
    <lineage>
        <taxon>Eukaryota</taxon>
        <taxon>Fungi</taxon>
        <taxon>Fungi incertae sedis</taxon>
        <taxon>Zoopagomycota</taxon>
        <taxon>Kickxellomycotina</taxon>
        <taxon>Kickxellomycetes</taxon>
        <taxon>Kickxellales</taxon>
        <taxon>Kickxellaceae</taxon>
        <taxon>Coemansia</taxon>
    </lineage>
</organism>
<keyword evidence="2" id="KW-1185">Reference proteome</keyword>
<evidence type="ECO:0000313" key="1">
    <source>
        <dbReference type="EMBL" id="KAJ2769389.1"/>
    </source>
</evidence>